<dbReference type="SUPFAM" id="SSF52540">
    <property type="entry name" value="P-loop containing nucleoside triphosphate hydrolases"/>
    <property type="match status" value="1"/>
</dbReference>
<evidence type="ECO:0000256" key="5">
    <source>
        <dbReference type="ARBA" id="ARBA00022705"/>
    </source>
</evidence>
<dbReference type="RefSeq" id="WP_166530686.1">
    <property type="nucleotide sequence ID" value="NZ_JAGSOT010000050.1"/>
</dbReference>
<dbReference type="EMBL" id="JAGSOT010000050">
    <property type="protein sequence ID" value="MBR7797302.1"/>
    <property type="molecule type" value="Genomic_DNA"/>
</dbReference>
<dbReference type="Gene3D" id="1.20.272.10">
    <property type="match status" value="1"/>
</dbReference>
<dbReference type="PANTHER" id="PTHR34388:SF1">
    <property type="entry name" value="DNA POLYMERASE III SUBUNIT DELTA"/>
    <property type="match status" value="1"/>
</dbReference>
<protein>
    <recommendedName>
        <fullName evidence="2">DNA polymerase III subunit delta</fullName>
        <ecNumber evidence="1">2.7.7.7</ecNumber>
    </recommendedName>
</protein>
<evidence type="ECO:0000256" key="6">
    <source>
        <dbReference type="ARBA" id="ARBA00022932"/>
    </source>
</evidence>
<dbReference type="Gene3D" id="3.40.50.300">
    <property type="entry name" value="P-loop containing nucleotide triphosphate hydrolases"/>
    <property type="match status" value="1"/>
</dbReference>
<dbReference type="InterPro" id="IPR048466">
    <property type="entry name" value="DNA_pol3_delta-like_C"/>
</dbReference>
<dbReference type="GO" id="GO:0009360">
    <property type="term" value="C:DNA polymerase III complex"/>
    <property type="evidence" value="ECO:0007669"/>
    <property type="project" value="InterPro"/>
</dbReference>
<evidence type="ECO:0000259" key="10">
    <source>
        <dbReference type="Pfam" id="PF21694"/>
    </source>
</evidence>
<comment type="caution">
    <text evidence="11">The sequence shown here is derived from an EMBL/GenBank/DDBJ whole genome shotgun (WGS) entry which is preliminary data.</text>
</comment>
<keyword evidence="6" id="KW-0239">DNA-directed DNA polymerase</keyword>
<keyword evidence="5" id="KW-0235">DNA replication</keyword>
<dbReference type="InterPro" id="IPR005790">
    <property type="entry name" value="DNA_polIII_delta"/>
</dbReference>
<dbReference type="PANTHER" id="PTHR34388">
    <property type="entry name" value="DNA POLYMERASE III SUBUNIT DELTA"/>
    <property type="match status" value="1"/>
</dbReference>
<dbReference type="Gene3D" id="1.10.8.60">
    <property type="match status" value="1"/>
</dbReference>
<evidence type="ECO:0000259" key="9">
    <source>
        <dbReference type="Pfam" id="PF06144"/>
    </source>
</evidence>
<evidence type="ECO:0000256" key="7">
    <source>
        <dbReference type="ARBA" id="ARBA00034754"/>
    </source>
</evidence>
<dbReference type="InterPro" id="IPR027417">
    <property type="entry name" value="P-loop_NTPase"/>
</dbReference>
<dbReference type="Proteomes" id="UP000675284">
    <property type="component" value="Unassembled WGS sequence"/>
</dbReference>
<dbReference type="EC" id="2.7.7.7" evidence="1"/>
<keyword evidence="3 11" id="KW-0808">Transferase</keyword>
<evidence type="ECO:0000256" key="3">
    <source>
        <dbReference type="ARBA" id="ARBA00022679"/>
    </source>
</evidence>
<evidence type="ECO:0000256" key="4">
    <source>
        <dbReference type="ARBA" id="ARBA00022695"/>
    </source>
</evidence>
<proteinExistence type="inferred from homology"/>
<gene>
    <name evidence="11" type="primary">holA</name>
    <name evidence="11" type="ORF">KCX74_14795</name>
</gene>
<keyword evidence="12" id="KW-1185">Reference proteome</keyword>
<dbReference type="GO" id="GO:0003887">
    <property type="term" value="F:DNA-directed DNA polymerase activity"/>
    <property type="evidence" value="ECO:0007669"/>
    <property type="project" value="UniProtKB-KW"/>
</dbReference>
<feature type="domain" description="DNA polymerase III delta N-terminal" evidence="9">
    <location>
        <begin position="19"/>
        <end position="143"/>
    </location>
</feature>
<dbReference type="Pfam" id="PF06144">
    <property type="entry name" value="DNA_pol3_delta"/>
    <property type="match status" value="1"/>
</dbReference>
<dbReference type="AlphaFoldDB" id="A0A941DXG2"/>
<dbReference type="SUPFAM" id="SSF48019">
    <property type="entry name" value="post-AAA+ oligomerization domain-like"/>
    <property type="match status" value="1"/>
</dbReference>
<evidence type="ECO:0000256" key="2">
    <source>
        <dbReference type="ARBA" id="ARBA00017703"/>
    </source>
</evidence>
<name>A0A941DXG2_9BACI</name>
<sequence>MSYLEAVKQIKKNQISSVFLLYGNEPYFIQSLKTRLMEAILDDDKDNLSSYDLEETSIQDVIADTETFPLFGERKLIIATNAVFLKAKPDKLSFEHDLESLQRYLSAPVDFSVLVLIAPYEKIDERKKVTKQLKKQASVVACNAIKEYELKKWISQLADQLHVTIGDDVYDLLESELSTNLHLLESELKKLAMYVGENGEITREIAEALLSHTTTNSSLKLVDAVMNRDLHKAITIYKDLEKMKEEPIALIGLLAFQFRTIFRVKLLKQKGYSQSHMQKQLGVHPYVIKIAMQREKQFSIDTLEYIMDQLADADAAMKQGSMEKELAFEILLYHLTKGKIARTKAQASD</sequence>
<keyword evidence="4 11" id="KW-0548">Nucleotidyltransferase</keyword>
<dbReference type="GO" id="GO:0006261">
    <property type="term" value="P:DNA-templated DNA replication"/>
    <property type="evidence" value="ECO:0007669"/>
    <property type="project" value="TreeGrafter"/>
</dbReference>
<reference evidence="11" key="1">
    <citation type="submission" date="2021-04" db="EMBL/GenBank/DDBJ databases">
        <title>Isolation and polyphasic classification of algal microorganism.</title>
        <authorList>
            <person name="Wang S."/>
        </authorList>
    </citation>
    <scope>NUCLEOTIDE SEQUENCE</scope>
    <source>
        <strain evidence="11">720a</strain>
    </source>
</reference>
<dbReference type="Pfam" id="PF21694">
    <property type="entry name" value="DNA_pol3_delta_C"/>
    <property type="match status" value="1"/>
</dbReference>
<dbReference type="InterPro" id="IPR008921">
    <property type="entry name" value="DNA_pol3_clamp-load_cplx_C"/>
</dbReference>
<dbReference type="GO" id="GO:0003677">
    <property type="term" value="F:DNA binding"/>
    <property type="evidence" value="ECO:0007669"/>
    <property type="project" value="InterPro"/>
</dbReference>
<evidence type="ECO:0000313" key="12">
    <source>
        <dbReference type="Proteomes" id="UP000675284"/>
    </source>
</evidence>
<comment type="similarity">
    <text evidence="7">Belongs to the DNA polymerase HolA subunit family.</text>
</comment>
<dbReference type="NCBIfam" id="TIGR01128">
    <property type="entry name" value="holA"/>
    <property type="match status" value="1"/>
</dbReference>
<evidence type="ECO:0000256" key="8">
    <source>
        <dbReference type="ARBA" id="ARBA00049244"/>
    </source>
</evidence>
<comment type="catalytic activity">
    <reaction evidence="8">
        <text>DNA(n) + a 2'-deoxyribonucleoside 5'-triphosphate = DNA(n+1) + diphosphate</text>
        <dbReference type="Rhea" id="RHEA:22508"/>
        <dbReference type="Rhea" id="RHEA-COMP:17339"/>
        <dbReference type="Rhea" id="RHEA-COMP:17340"/>
        <dbReference type="ChEBI" id="CHEBI:33019"/>
        <dbReference type="ChEBI" id="CHEBI:61560"/>
        <dbReference type="ChEBI" id="CHEBI:173112"/>
        <dbReference type="EC" id="2.7.7.7"/>
    </reaction>
</comment>
<evidence type="ECO:0000256" key="1">
    <source>
        <dbReference type="ARBA" id="ARBA00012417"/>
    </source>
</evidence>
<accession>A0A941DXG2</accession>
<dbReference type="InterPro" id="IPR010372">
    <property type="entry name" value="DNA_pol3_delta_N"/>
</dbReference>
<feature type="domain" description="DNA polymerase III delta subunit-like C-terminal" evidence="10">
    <location>
        <begin position="217"/>
        <end position="334"/>
    </location>
</feature>
<organism evidence="11 12">
    <name type="scientific">Virgibacillus salarius</name>
    <dbReference type="NCBI Taxonomy" id="447199"/>
    <lineage>
        <taxon>Bacteria</taxon>
        <taxon>Bacillati</taxon>
        <taxon>Bacillota</taxon>
        <taxon>Bacilli</taxon>
        <taxon>Bacillales</taxon>
        <taxon>Bacillaceae</taxon>
        <taxon>Virgibacillus</taxon>
    </lineage>
</organism>
<evidence type="ECO:0000313" key="11">
    <source>
        <dbReference type="EMBL" id="MBR7797302.1"/>
    </source>
</evidence>